<dbReference type="InterPro" id="IPR009959">
    <property type="entry name" value="Cyclase_SnoaL-like"/>
</dbReference>
<name>A0AAV3WPL0_9CYAN</name>
<dbReference type="Pfam" id="PF07366">
    <property type="entry name" value="SnoaL"/>
    <property type="match status" value="1"/>
</dbReference>
<protein>
    <recommendedName>
        <fullName evidence="3">Ester cyclase</fullName>
    </recommendedName>
</protein>
<dbReference type="EMBL" id="BLAY01000279">
    <property type="protein sequence ID" value="GET44004.1"/>
    <property type="molecule type" value="Genomic_DNA"/>
</dbReference>
<dbReference type="SUPFAM" id="SSF54427">
    <property type="entry name" value="NTF2-like"/>
    <property type="match status" value="1"/>
</dbReference>
<dbReference type="RefSeq" id="WP_226593430.1">
    <property type="nucleotide sequence ID" value="NZ_BLAY01000279.1"/>
</dbReference>
<dbReference type="GO" id="GO:0030638">
    <property type="term" value="P:polyketide metabolic process"/>
    <property type="evidence" value="ECO:0007669"/>
    <property type="project" value="InterPro"/>
</dbReference>
<keyword evidence="2" id="KW-1185">Reference proteome</keyword>
<accession>A0AAV3WPL0</accession>
<comment type="caution">
    <text evidence="1">The sequence shown here is derived from an EMBL/GenBank/DDBJ whole genome shotgun (WGS) entry which is preliminary data.</text>
</comment>
<sequence length="148" mass="16979">MIQNNDKARTDFHKDIIREFVDAINEQNWDKLAQLVAPNFLRHSHAAGEPGICNRDELKAFLRREIETFPDAKESIEEMLAEADKVAVRQRFQGTQQGWMGSYPPSGKKLTADYIAIYRVQENQIVEAWAAWDNLNALKQLGHFNPPA</sequence>
<dbReference type="Proteomes" id="UP001050975">
    <property type="component" value="Unassembled WGS sequence"/>
</dbReference>
<reference evidence="1" key="1">
    <citation type="submission" date="2019-10" db="EMBL/GenBank/DDBJ databases">
        <title>Draft genome sequece of Microseira wollei NIES-4236.</title>
        <authorList>
            <person name="Yamaguchi H."/>
            <person name="Suzuki S."/>
            <person name="Kawachi M."/>
        </authorList>
    </citation>
    <scope>NUCLEOTIDE SEQUENCE</scope>
    <source>
        <strain evidence="1">NIES-4236</strain>
    </source>
</reference>
<dbReference type="PANTHER" id="PTHR38436">
    <property type="entry name" value="POLYKETIDE CYCLASE SNOAL-LIKE DOMAIN"/>
    <property type="match status" value="1"/>
</dbReference>
<evidence type="ECO:0008006" key="3">
    <source>
        <dbReference type="Google" id="ProtNLM"/>
    </source>
</evidence>
<gene>
    <name evidence="1" type="ORF">MiSe_88300</name>
</gene>
<evidence type="ECO:0000313" key="2">
    <source>
        <dbReference type="Proteomes" id="UP001050975"/>
    </source>
</evidence>
<dbReference type="PANTHER" id="PTHR38436:SF1">
    <property type="entry name" value="ESTER CYCLASE"/>
    <property type="match status" value="1"/>
</dbReference>
<dbReference type="Gene3D" id="3.10.450.50">
    <property type="match status" value="1"/>
</dbReference>
<proteinExistence type="predicted"/>
<organism evidence="1 2">
    <name type="scientific">Microseira wollei NIES-4236</name>
    <dbReference type="NCBI Taxonomy" id="2530354"/>
    <lineage>
        <taxon>Bacteria</taxon>
        <taxon>Bacillati</taxon>
        <taxon>Cyanobacteriota</taxon>
        <taxon>Cyanophyceae</taxon>
        <taxon>Oscillatoriophycideae</taxon>
        <taxon>Aerosakkonematales</taxon>
        <taxon>Aerosakkonemataceae</taxon>
        <taxon>Microseira</taxon>
    </lineage>
</organism>
<evidence type="ECO:0000313" key="1">
    <source>
        <dbReference type="EMBL" id="GET44004.1"/>
    </source>
</evidence>
<dbReference type="InterPro" id="IPR032710">
    <property type="entry name" value="NTF2-like_dom_sf"/>
</dbReference>
<dbReference type="AlphaFoldDB" id="A0AAV3WPL0"/>